<organism evidence="1 2">
    <name type="scientific">Lactococcus garvieae TRF1</name>
    <dbReference type="NCBI Taxonomy" id="1380772"/>
    <lineage>
        <taxon>Bacteria</taxon>
        <taxon>Bacillati</taxon>
        <taxon>Bacillota</taxon>
        <taxon>Bacilli</taxon>
        <taxon>Lactobacillales</taxon>
        <taxon>Streptococcaceae</taxon>
        <taxon>Lactococcus</taxon>
    </lineage>
</organism>
<proteinExistence type="predicted"/>
<evidence type="ECO:0000313" key="1">
    <source>
        <dbReference type="EMBL" id="ETD05671.1"/>
    </source>
</evidence>
<accession>V8AU27</accession>
<sequence>MPYIWVEEEPRTENGVTDLHVPTYTSDGSEFHHIAGIADSNHIQLLKEFEKMDIDKNKILIIIDPQFFGYRNSLKNLSCKVQIMGKDNSIIEHKKVKIKHPFPNKLYARSVLFKGSKQFKFGQVFEINSIKELDNISHIEIEWIASEISNFTFKDGENSTPIHTVATKTTILPQFTLSSVHPTADSYDKKGRIIEEKFKHEYIDEKQPRWYFLKVSEEMCQGNIDYEVQSFVESDGVMLLKTRNIRKHLLPDNSFFMR</sequence>
<dbReference type="AlphaFoldDB" id="V8AU27"/>
<dbReference type="Proteomes" id="UP000018692">
    <property type="component" value="Unassembled WGS sequence"/>
</dbReference>
<name>V8AU27_9LACT</name>
<dbReference type="PATRIC" id="fig|1380772.3.peg.208"/>
<protein>
    <submittedName>
        <fullName evidence="1">Uncharacterized protein</fullName>
    </submittedName>
</protein>
<comment type="caution">
    <text evidence="1">The sequence shown here is derived from an EMBL/GenBank/DDBJ whole genome shotgun (WGS) entry which is preliminary data.</text>
</comment>
<gene>
    <name evidence="1" type="ORF">N568_0100960</name>
</gene>
<evidence type="ECO:0000313" key="2">
    <source>
        <dbReference type="Proteomes" id="UP000018692"/>
    </source>
</evidence>
<dbReference type="EMBL" id="AVFE01000002">
    <property type="protein sequence ID" value="ETD05671.1"/>
    <property type="molecule type" value="Genomic_DNA"/>
</dbReference>
<reference evidence="1 2" key="1">
    <citation type="submission" date="2013-07" db="EMBL/GenBank/DDBJ databases">
        <title>Isolation of Lactococcus garvieae strain TRF1 from the fecal material of a timber rattlesnake.</title>
        <authorList>
            <person name="McLaughlin R.W."/>
            <person name="Cochran P.A."/>
            <person name="Dowd S.E."/>
        </authorList>
    </citation>
    <scope>NUCLEOTIDE SEQUENCE [LARGE SCALE GENOMIC DNA]</scope>
    <source>
        <strain evidence="1 2">TRF1</strain>
    </source>
</reference>